<sequence length="822" mass="84831">MVGAPIAVTFSGLDRALPSVSVRSLGQFKGQALTNTGGVTVGSTPTVRSSTDIIPPGQARTAGYRYLHVTLPVSVTGAAITNLTLLGAALTGNSADSAVLSLEKYPGGTAAPYTSAELSTLAAAINPASPVTQDIFTQTPALVPGEEDALQLYDESDISGLTLPSGQTGSVLPYGFVGHAGASRTIPVGTDTGTVTLSIKIPLQAQAKDDPYTVALTFVPVQDTVTSITESPQAQLPGNQAAFQAAIDRLGTPVLKTLPGTTRTGTIFCGVRTAGAPNAATASLDGSVAPVSLAVGATARIPANATACLTGGTGGADYTIIPFNTSITASRSLTVTTSNTTATVGAQSLQEGGPVRTLSADRSTPAGLTLAGVQTQQTSNSQVTTESVTSPLARLQPQGLPSGTPPVGSQVVIETSMGCTDTPSPRTGTVRAVGPNAVLVTDDLNPAGGLTLPDYQEIVDTVTNVIWPSITENLGLPADADNNGGRVVLFYTSAVNAMTPAGASNPVVGYSLARDEYATASCALSNVGEVIYLAAADPTGSVNSNVRTVSFIKGQAPLMISRELSRVINNSRRIRDTGAPLEEAWLSEGLADSAAEFVFYKATNMTAVGTAITPGLNPRSNIALSDLTTGSNASRRVGAFNTYVNLDYGLYRTFLQNPNQIGPYWVNPSTANLTNAGRGAAWNFLRYAVDRYVQTTGKTEASFWKALVDSNTTGLTNLQGVLGADPVTWMNDWAVAAYADDAVPGIASVFNAPSWNYRSVFAGLSGFPLNRRALTSGTPLTLTYEKTSASYLRARVNANQQAGVTVTSPEPGDFTVTVLRTQ</sequence>
<proteinExistence type="predicted"/>
<name>A0ABQ2G3H6_9DEIO</name>
<accession>A0ABQ2G3H6</accession>
<dbReference type="EMBL" id="BMOL01000002">
    <property type="protein sequence ID" value="GGL72910.1"/>
    <property type="molecule type" value="Genomic_DNA"/>
</dbReference>
<keyword evidence="2" id="KW-1185">Reference proteome</keyword>
<evidence type="ECO:0000313" key="2">
    <source>
        <dbReference type="Proteomes" id="UP000639973"/>
    </source>
</evidence>
<evidence type="ECO:0000313" key="1">
    <source>
        <dbReference type="EMBL" id="GGL72910.1"/>
    </source>
</evidence>
<gene>
    <name evidence="1" type="ORF">GCM10010840_08710</name>
</gene>
<comment type="caution">
    <text evidence="1">The sequence shown here is derived from an EMBL/GenBank/DDBJ whole genome shotgun (WGS) entry which is preliminary data.</text>
</comment>
<reference evidence="2" key="1">
    <citation type="journal article" date="2019" name="Int. J. Syst. Evol. Microbiol.">
        <title>The Global Catalogue of Microorganisms (GCM) 10K type strain sequencing project: providing services to taxonomists for standard genome sequencing and annotation.</title>
        <authorList>
            <consortium name="The Broad Institute Genomics Platform"/>
            <consortium name="The Broad Institute Genome Sequencing Center for Infectious Disease"/>
            <person name="Wu L."/>
            <person name="Ma J."/>
        </authorList>
    </citation>
    <scope>NUCLEOTIDE SEQUENCE [LARGE SCALE GENOMIC DNA]</scope>
    <source>
        <strain evidence="2">JCM 15442</strain>
    </source>
</reference>
<organism evidence="1 2">
    <name type="scientific">Deinococcus aerolatus</name>
    <dbReference type="NCBI Taxonomy" id="522487"/>
    <lineage>
        <taxon>Bacteria</taxon>
        <taxon>Thermotogati</taxon>
        <taxon>Deinococcota</taxon>
        <taxon>Deinococci</taxon>
        <taxon>Deinococcales</taxon>
        <taxon>Deinococcaceae</taxon>
        <taxon>Deinococcus</taxon>
    </lineage>
</organism>
<protein>
    <submittedName>
        <fullName evidence="1">Uncharacterized protein</fullName>
    </submittedName>
</protein>
<dbReference type="Proteomes" id="UP000639973">
    <property type="component" value="Unassembled WGS sequence"/>
</dbReference>